<dbReference type="PROSITE" id="PS50106">
    <property type="entry name" value="PDZ"/>
    <property type="match status" value="1"/>
</dbReference>
<dbReference type="InterPro" id="IPR052208">
    <property type="entry name" value="DmX-like/RAVE_component"/>
</dbReference>
<feature type="region of interest" description="Disordered" evidence="1">
    <location>
        <begin position="421"/>
        <end position="466"/>
    </location>
</feature>
<evidence type="ECO:0000256" key="1">
    <source>
        <dbReference type="SAM" id="MobiDB-lite"/>
    </source>
</evidence>
<organism evidence="3 4">
    <name type="scientific">Skeletonema marinoi</name>
    <dbReference type="NCBI Taxonomy" id="267567"/>
    <lineage>
        <taxon>Eukaryota</taxon>
        <taxon>Sar</taxon>
        <taxon>Stramenopiles</taxon>
        <taxon>Ochrophyta</taxon>
        <taxon>Bacillariophyta</taxon>
        <taxon>Coscinodiscophyceae</taxon>
        <taxon>Thalassiosirophycidae</taxon>
        <taxon>Thalassiosirales</taxon>
        <taxon>Skeletonemataceae</taxon>
        <taxon>Skeletonema</taxon>
        <taxon>Skeletonema marinoi-dohrnii complex</taxon>
    </lineage>
</organism>
<protein>
    <submittedName>
        <fullName evidence="3">RAVE complex protein Rav1 C-terminal domain-containing protein</fullName>
    </submittedName>
</protein>
<feature type="compositionally biased region" description="Acidic residues" evidence="1">
    <location>
        <begin position="118"/>
        <end position="135"/>
    </location>
</feature>
<comment type="caution">
    <text evidence="3">The sequence shown here is derived from an EMBL/GenBank/DDBJ whole genome shotgun (WGS) entry which is preliminary data.</text>
</comment>
<dbReference type="InterPro" id="IPR001478">
    <property type="entry name" value="PDZ"/>
</dbReference>
<feature type="domain" description="PDZ" evidence="2">
    <location>
        <begin position="1057"/>
        <end position="1134"/>
    </location>
</feature>
<feature type="region of interest" description="Disordered" evidence="1">
    <location>
        <begin position="2626"/>
        <end position="2649"/>
    </location>
</feature>
<dbReference type="Pfam" id="PF12234">
    <property type="entry name" value="Rav1p_C"/>
    <property type="match status" value="1"/>
</dbReference>
<dbReference type="PANTHER" id="PTHR13950:SF9">
    <property type="entry name" value="RABCONNECTIN-3A"/>
    <property type="match status" value="1"/>
</dbReference>
<feature type="region of interest" description="Disordered" evidence="1">
    <location>
        <begin position="282"/>
        <end position="323"/>
    </location>
</feature>
<dbReference type="Gene3D" id="2.30.42.10">
    <property type="match status" value="1"/>
</dbReference>
<feature type="compositionally biased region" description="Polar residues" evidence="1">
    <location>
        <begin position="2159"/>
        <end position="2168"/>
    </location>
</feature>
<feature type="region of interest" description="Disordered" evidence="1">
    <location>
        <begin position="766"/>
        <end position="826"/>
    </location>
</feature>
<accession>A0AAD8YIG3</accession>
<feature type="compositionally biased region" description="Low complexity" evidence="1">
    <location>
        <begin position="783"/>
        <end position="810"/>
    </location>
</feature>
<dbReference type="PANTHER" id="PTHR13950">
    <property type="entry name" value="RABCONNECTIN-RELATED"/>
    <property type="match status" value="1"/>
</dbReference>
<proteinExistence type="predicted"/>
<feature type="region of interest" description="Disordered" evidence="1">
    <location>
        <begin position="1156"/>
        <end position="1182"/>
    </location>
</feature>
<feature type="compositionally biased region" description="Polar residues" evidence="1">
    <location>
        <begin position="92"/>
        <end position="108"/>
    </location>
</feature>
<dbReference type="GO" id="GO:0007035">
    <property type="term" value="P:vacuolar acidification"/>
    <property type="evidence" value="ECO:0007669"/>
    <property type="project" value="TreeGrafter"/>
</dbReference>
<dbReference type="InterPro" id="IPR036034">
    <property type="entry name" value="PDZ_sf"/>
</dbReference>
<dbReference type="SUPFAM" id="SSF50156">
    <property type="entry name" value="PDZ domain-like"/>
    <property type="match status" value="1"/>
</dbReference>
<dbReference type="Proteomes" id="UP001224775">
    <property type="component" value="Unassembled WGS sequence"/>
</dbReference>
<feature type="region of interest" description="Disordered" evidence="1">
    <location>
        <begin position="2353"/>
        <end position="2378"/>
    </location>
</feature>
<keyword evidence="4" id="KW-1185">Reference proteome</keyword>
<feature type="compositionally biased region" description="Polar residues" evidence="1">
    <location>
        <begin position="634"/>
        <end position="652"/>
    </location>
</feature>
<feature type="compositionally biased region" description="Low complexity" evidence="1">
    <location>
        <begin position="16"/>
        <end position="25"/>
    </location>
</feature>
<name>A0AAD8YIG3_9STRA</name>
<feature type="region of interest" description="Disordered" evidence="1">
    <location>
        <begin position="1"/>
        <end position="135"/>
    </location>
</feature>
<feature type="compositionally biased region" description="Low complexity" evidence="1">
    <location>
        <begin position="620"/>
        <end position="633"/>
    </location>
</feature>
<evidence type="ECO:0000259" key="2">
    <source>
        <dbReference type="PROSITE" id="PS50106"/>
    </source>
</evidence>
<dbReference type="EMBL" id="JATAAI010000005">
    <property type="protein sequence ID" value="KAK1745801.1"/>
    <property type="molecule type" value="Genomic_DNA"/>
</dbReference>
<feature type="region of interest" description="Disordered" evidence="1">
    <location>
        <begin position="589"/>
        <end position="652"/>
    </location>
</feature>
<feature type="compositionally biased region" description="Low complexity" evidence="1">
    <location>
        <begin position="282"/>
        <end position="306"/>
    </location>
</feature>
<reference evidence="3" key="1">
    <citation type="submission" date="2023-06" db="EMBL/GenBank/DDBJ databases">
        <title>Survivors Of The Sea: Transcriptome response of Skeletonema marinoi to long-term dormancy.</title>
        <authorList>
            <person name="Pinder M.I.M."/>
            <person name="Kourtchenko O."/>
            <person name="Robertson E.K."/>
            <person name="Larsson T."/>
            <person name="Maumus F."/>
            <person name="Osuna-Cruz C.M."/>
            <person name="Vancaester E."/>
            <person name="Stenow R."/>
            <person name="Vandepoele K."/>
            <person name="Ploug H."/>
            <person name="Bruchert V."/>
            <person name="Godhe A."/>
            <person name="Topel M."/>
        </authorList>
    </citation>
    <scope>NUCLEOTIDE SEQUENCE</scope>
    <source>
        <strain evidence="3">R05AC</strain>
    </source>
</reference>
<dbReference type="InterPro" id="IPR022033">
    <property type="entry name" value="Rav1p_C"/>
</dbReference>
<feature type="compositionally biased region" description="Polar residues" evidence="1">
    <location>
        <begin position="2102"/>
        <end position="2126"/>
    </location>
</feature>
<evidence type="ECO:0000313" key="3">
    <source>
        <dbReference type="EMBL" id="KAK1745801.1"/>
    </source>
</evidence>
<feature type="compositionally biased region" description="Basic and acidic residues" evidence="1">
    <location>
        <begin position="70"/>
        <end position="82"/>
    </location>
</feature>
<dbReference type="GO" id="GO:0043291">
    <property type="term" value="C:RAVE complex"/>
    <property type="evidence" value="ECO:0007669"/>
    <property type="project" value="TreeGrafter"/>
</dbReference>
<sequence length="3322" mass="361698">MTTPPRPTSRGGEGISTSSVPPTTSDSRKGIIGSPFPSATTRGRSISDATSNSNTPLYSDGAKGGGGARGDLRSKLVRERSRSSAAFASSSLQQQQHLRTTPQKSSRTLRPPPSLTSVEDDIDSDDDSDDEEEEEEQYPALFTNFCYRGMEVIFTAIPGDKDQDCHLLGIHARTRVPFQKCHFVTTTNNNNNKSKVNIVELTSHPLTGWIFAADSIGNVHSFHPTRADPMKEAYGKFRWVGGSVARTRMVFGYSPLPSASDNSTTTTMEDLECFHRQRSAMASNSNSTSSMSAVSSADQQQQQQQVYPLNDGQPPLPKSPGKSVHIGQYRVMVRASLSTKRVLVVHKDQLAIFDFSNSSSSDEALLLWTHFMQGSIITQCSLSGDGCAIAVSLEGEGVGVPYPFGIRTFVRDWEDGSSGAIEVKSNNNNNNVGNMRPPTHKHRRTASGMKALPESHAPPLPTPKNKNFDGLMDSVFGDGGSSTKKEQSGTTAKSQIPAATGILYKPGQFLVHSSPVTRLSFRGFGTRTSALHHNSGWNEQEEGNDLLLTSCSKDCSVRIFSQNSWRQLMHWTSPPKSRADWVRGISAANIGDLDSSPTNDTKKKKKEEGKLTPNLKDGGDTSVSTGQTSSTQQPNMQMSSGTPSQSCDTSVASDASGGINRVLLGNHHYYNNYAQTSSSLPSHSVPGTHAGAWIAELTFRNAFPALRLSRLSYMKTGGDDALPAHFESVAAILPPGSVNEEVLLAENDGGNCMDVEGIWPVWDPWEPDVKKNSGSGDAGNDKPGSSAFGGSSGVGTAAAAPGASPTAAGPRWVGDGSDLGGTHIPPSEIRITSSYSRADCLAQIEMPLWGDKDFGAMEFGAPMRYVMSMPERRVSKLVSKLPCANLEYESGSRLCARAALDNRSIELLWRRHGAINLERQSSSINQAEQFRDLSLTPLPIRLPSLSVPGLHQKLSSECLQPPSSFDKHALASLHWWPDENFGGPPRLVALTQGGTLIVYEMPPPWSALEPPMPSYDPFDGSESRGSSVYSDFGMLEDEDVLLSQDSFNSEDRRAEYEVAVAPHPDFGLGLRLEAQAQGMAAIAGSFKKHPLSGGRLPAERCGAITLGDELIAVNDVNLEGYRFEDAIATVRQIGFDSHGEPLRMRFRKCRGRRFGSTLPASIGSKGSRRSAGTKTPDSKSPKVIIEGIDDGSLATVEVGADAEYQQEFGRIIAVVRDAIISPGSARSASSPAMLLLPWNFGKGAVVSNNMYGGALVLWAVPGERRTIKAARLEALLDIDPENARFDVMGSVTMDDGDDATIGSITFVSSTDKGWLVAVCDSAGSVALLFIEISSAASNDLDSRPMLTSSFRQHSSIFNLYSNVRGNDKFDPSDSAVMRPFSLDLFGYMKCIGRCKELKIFCGLPYSLHMDGGQNIESTEYSSFTISLKDVSGFDGEVIIDFCWVSSGFEDAFPWLLVFTQSAAILYHRSCLQNTWGATAVLSYAEKLCLRSSSPLDVFPHLVTALRSAIPSNDEHTRLRSGWHPESILASICTEEDGTKLSLNSYVRGIYTWLSQWMASDESMRPSWDGHGSLSNAPFRVLNDKSLVSNEDEAGSAAALIASLSLSHKREDKEQSEGALLLSELQSALNVVVKESPDDLEKPQTNRSREFMLAMSQGSKKSTKLNELPTPLQTLTMEELRCLWAIGEVLANPPAFKKLDSYSQLSLFCVSLMRNLLDKRNNNDSTGDTAKSVNAMPSYVGGRMLTSQKKSSSNLEEGKAKFDSIASAGCLSALMSDCQMLLVKSCRPVGEKFSWDKLVSIAEEIAQTIYKDTRNVMDCALYYIAMRNMKKLKAIAATDRSESGKKFFKFISDHDFSSDRGRNSAEKNAYSLLRKRKYASAASFFLLAEPPMIKSAVDVIRLQLQDTSLAFFVARLIENAMKSRAPTGDGLTIGGGFSLSSMGNTIDVGEETVVRFEEWKPELGLHARAVLKHKVANVADVCLESLKLLWLGRQNEAKLRLAHMPAMGENDNVALQDISLPSVACDDSMSEDVSSSSVLRRANAVINFCSGPTLLKGLNPKKRVLWSSALLVSRALGRCGIEIPSMRILQRIADPNYEEKPNTSDISNGGSKSSEAYGAQSSESSIFDSFDTAPPQRRQTKSVQQATASSSIFDTFDPAPSSQPASSIFDSFDAAPQKPKPAPSQPASSIFDSFDAAPQKPKPAPSQPSSIFDSFDVAPQKPKPTPSHPASIFDSFDTAPQKPKPAPKQTTEMSSSIFDSFDAAPQKPKPAPSQPASSIFDSFDAAPQKPKPTPSQPASIFDSFDTAPQKPKSAPKQAADMSSSIFDSFDAAPQKPKPAPKQAADMSSSIFDSFDAAPQKPKATSSRRPPRATVAAEPEVERDIPIPDFPPIWGEWRERLINVVVARTLLREMARIVSSFHGDPQFADMELFAQRSHPLTPTGAAEVLHNSCDSQGLLNSVFKCVSELSEQFQIDENIIIQQAWELLSPSLKPRRIIFAVLLQCLLGRGDVIEDLVRDAASRQTNNAEFLGWLMTLLGGAFEMSVKAVKETVLAIRIGIATSSWGRCHQSLDTLLKAEPDYPMDFDAGKNLWRSMKIIVVNDNDPGVFTLSFRTNLVPTETTPAANYDEAGAIDKSKQPSESESSQTARKIVKRDDVVQHAIVRLTDSGFRCGSFGPFVTLVKLLHAVSESLPFALRFNDPPIKGVIKERGTLPSPNSFLFRKMALHSRSDFFQLQGSSKIKVTDIDDCIRDRDPSDVSLERCFGLFAQLIFLTELRKQLCALAAAVDEDESATAMPKEGIDETLSDDFDGSISEGSLEIDEEEVIGVACRMVRPLLNWVRSKEIDIIDEIAPLMCDVDRTPSVLSLSSAVEELDESIEHTCFITGGDSLIRRMIQAGSGVEFRTLRVGEAGNSVIVVLFGRSDAVKWMISNGAARDQADAEKKLKMMELMRIIEPITSADLSIPKSYAATHPATESRYRFVDPWEVEALESKAGETANAALGRARYQTMSVGQIAGSCEKIVRSTGGLHLLGLWSTLKGGITLTKALCSAHPPWERDAGGDLLMKGGFLLESSPYENSIRQHLYGNSLFRRLNLPQRFLALLQVELLDLKNVTSPSGSSSLTAYALLRLKRQGSSAPLNHKARSLDSACTQPRKISKSSGLNAPASWGSLVRFRFPLPEFVNCEGKSFDADRESLFRGAPTCLQLTAYEKKFMSDAELGGADINLESLGSGGQIEEWVPLRAGKDGITWFARIRISLRFELMCMELSTNDGEEVKFKNDRCPSVGLKKIQYLSRLGAHEDVKGVKNSISTPDLAGYFGQYLY</sequence>
<feature type="compositionally biased region" description="Polar residues" evidence="1">
    <location>
        <begin position="2140"/>
        <end position="2152"/>
    </location>
</feature>
<evidence type="ECO:0000313" key="4">
    <source>
        <dbReference type="Proteomes" id="UP001224775"/>
    </source>
</evidence>
<gene>
    <name evidence="3" type="ORF">QTG54_003725</name>
</gene>
<dbReference type="CDD" id="cd00136">
    <property type="entry name" value="PDZ_canonical"/>
    <property type="match status" value="1"/>
</dbReference>
<feature type="region of interest" description="Disordered" evidence="1">
    <location>
        <begin position="2096"/>
        <end position="2320"/>
    </location>
</feature>
<feature type="compositionally biased region" description="Polar residues" evidence="1">
    <location>
        <begin position="37"/>
        <end position="56"/>
    </location>
</feature>